<dbReference type="Gene3D" id="3.55.50.30">
    <property type="match status" value="1"/>
</dbReference>
<dbReference type="InterPro" id="IPR032508">
    <property type="entry name" value="FecR_C"/>
</dbReference>
<name>A0A1I3PMN0_9SPHI</name>
<organism evidence="4 5">
    <name type="scientific">Parapedobacter indicus</name>
    <dbReference type="NCBI Taxonomy" id="1477437"/>
    <lineage>
        <taxon>Bacteria</taxon>
        <taxon>Pseudomonadati</taxon>
        <taxon>Bacteroidota</taxon>
        <taxon>Sphingobacteriia</taxon>
        <taxon>Sphingobacteriales</taxon>
        <taxon>Sphingobacteriaceae</taxon>
        <taxon>Parapedobacter</taxon>
    </lineage>
</organism>
<reference evidence="4 5" key="1">
    <citation type="submission" date="2016-10" db="EMBL/GenBank/DDBJ databases">
        <authorList>
            <person name="de Groot N.N."/>
        </authorList>
    </citation>
    <scope>NUCLEOTIDE SEQUENCE [LARGE SCALE GENOMIC DNA]</scope>
    <source>
        <strain evidence="4 5">RK1</strain>
    </source>
</reference>
<dbReference type="Proteomes" id="UP000198670">
    <property type="component" value="Unassembled WGS sequence"/>
</dbReference>
<keyword evidence="1" id="KW-0812">Transmembrane</keyword>
<proteinExistence type="predicted"/>
<dbReference type="PANTHER" id="PTHR30273:SF2">
    <property type="entry name" value="PROTEIN FECR"/>
    <property type="match status" value="1"/>
</dbReference>
<evidence type="ECO:0000313" key="4">
    <source>
        <dbReference type="EMBL" id="SFJ22753.1"/>
    </source>
</evidence>
<protein>
    <submittedName>
        <fullName evidence="4">FecR family protein</fullName>
    </submittedName>
</protein>
<dbReference type="GO" id="GO:0016989">
    <property type="term" value="F:sigma factor antagonist activity"/>
    <property type="evidence" value="ECO:0007669"/>
    <property type="project" value="TreeGrafter"/>
</dbReference>
<feature type="domain" description="FecR protein" evidence="2">
    <location>
        <begin position="178"/>
        <end position="268"/>
    </location>
</feature>
<evidence type="ECO:0000256" key="1">
    <source>
        <dbReference type="SAM" id="Phobius"/>
    </source>
</evidence>
<dbReference type="AlphaFoldDB" id="A0A1I3PMN0"/>
<dbReference type="InterPro" id="IPR006860">
    <property type="entry name" value="FecR"/>
</dbReference>
<dbReference type="Gene3D" id="2.60.120.1440">
    <property type="match status" value="1"/>
</dbReference>
<dbReference type="STRING" id="1477437.SAMN05444682_10898"/>
<feature type="domain" description="Protein FecR C-terminal" evidence="3">
    <location>
        <begin position="309"/>
        <end position="374"/>
    </location>
</feature>
<dbReference type="Pfam" id="PF16344">
    <property type="entry name" value="FecR_C"/>
    <property type="match status" value="1"/>
</dbReference>
<keyword evidence="5" id="KW-1185">Reference proteome</keyword>
<keyword evidence="1" id="KW-1133">Transmembrane helix</keyword>
<dbReference type="EMBL" id="FOQO01000008">
    <property type="protein sequence ID" value="SFJ22753.1"/>
    <property type="molecule type" value="Genomic_DNA"/>
</dbReference>
<gene>
    <name evidence="4" type="ORF">SAMN05444682_10898</name>
</gene>
<dbReference type="PANTHER" id="PTHR30273">
    <property type="entry name" value="PERIPLASMIC SIGNAL SENSOR AND SIGMA FACTOR ACTIVATOR FECR-RELATED"/>
    <property type="match status" value="1"/>
</dbReference>
<dbReference type="PIRSF" id="PIRSF018266">
    <property type="entry name" value="FecR"/>
    <property type="match status" value="1"/>
</dbReference>
<dbReference type="InterPro" id="IPR012373">
    <property type="entry name" value="Ferrdict_sens_TM"/>
</dbReference>
<dbReference type="RefSeq" id="WP_090628606.1">
    <property type="nucleotide sequence ID" value="NZ_FOQO01000008.1"/>
</dbReference>
<keyword evidence="1" id="KW-0472">Membrane</keyword>
<dbReference type="Pfam" id="PF04773">
    <property type="entry name" value="FecR"/>
    <property type="match status" value="1"/>
</dbReference>
<evidence type="ECO:0000313" key="5">
    <source>
        <dbReference type="Proteomes" id="UP000198670"/>
    </source>
</evidence>
<accession>A0A1I3PMN0</accession>
<dbReference type="OrthoDB" id="1099963at2"/>
<sequence>MPDQEKISQLFADRIAGSLSEEDNSLLEWLLSTDEGIRTKWREYSKTFEDASSQRFLGELDADRAWLSVSQRIAEKRTTAPRQKNSWMLAAVASVLIVITCLGFWNYFSSTPIAANLEEVAVGSDVVLELWSGERYHLLDTTQGTTLIRKASAGFRALSVEKHQPELQPEAFNTISVPATRDYYLVLPDGSEVWLNSSSVLRIPASFQTFSREVFLTGEAYFKVANQAKLPFTVHADNVDIQVLGTEFNVNTFDRAQIITSLFSGAIEARVNDHRMRLSPGFEAVATAEGLLSRTFDPTTTATWRAGIYHFENEPLKRLLPVLERWYGKRIRTTDPALAAMKLSGAIHKSDSITVFLENLKATANIRYQFSGGKLLLSGTTPE</sequence>
<evidence type="ECO:0000259" key="3">
    <source>
        <dbReference type="Pfam" id="PF16344"/>
    </source>
</evidence>
<evidence type="ECO:0000259" key="2">
    <source>
        <dbReference type="Pfam" id="PF04773"/>
    </source>
</evidence>
<feature type="transmembrane region" description="Helical" evidence="1">
    <location>
        <begin position="86"/>
        <end position="108"/>
    </location>
</feature>